<reference evidence="4 5" key="1">
    <citation type="submission" date="2017-12" db="EMBL/GenBank/DDBJ databases">
        <title>Genomes of bacteria within cyanobacterial aggregates.</title>
        <authorList>
            <person name="Cai H."/>
        </authorList>
    </citation>
    <scope>NUCLEOTIDE SEQUENCE [LARGE SCALE GENOMIC DNA]</scope>
    <source>
        <strain evidence="4 5">TH16</strain>
        <plasmid evidence="4 5">unnamed1</plasmid>
    </source>
</reference>
<name>A0A2K9NJZ8_9PROT</name>
<evidence type="ECO:0000256" key="2">
    <source>
        <dbReference type="ARBA" id="ARBA00022801"/>
    </source>
</evidence>
<keyword evidence="3" id="KW-0732">Signal</keyword>
<proteinExistence type="inferred from homology"/>
<geneLocation type="plasmid" evidence="4 5">
    <name>unnamed1</name>
</geneLocation>
<evidence type="ECO:0000313" key="4">
    <source>
        <dbReference type="EMBL" id="AUN33383.1"/>
    </source>
</evidence>
<dbReference type="OrthoDB" id="9775851at2"/>
<feature type="chain" id="PRO_5041746270" description="Carboxylic ester hydrolase" evidence="3">
    <location>
        <begin position="20"/>
        <end position="513"/>
    </location>
</feature>
<dbReference type="Pfam" id="PF00135">
    <property type="entry name" value="COesterase"/>
    <property type="match status" value="2"/>
</dbReference>
<gene>
    <name evidence="4" type="ORF">C0V82_23760</name>
</gene>
<dbReference type="PROSITE" id="PS00941">
    <property type="entry name" value="CARBOXYLESTERASE_B_2"/>
    <property type="match status" value="1"/>
</dbReference>
<comment type="similarity">
    <text evidence="1 3">Belongs to the type-B carboxylesterase/lipase family.</text>
</comment>
<accession>A0A2K9NJZ8</accession>
<dbReference type="RefSeq" id="WP_102114896.1">
    <property type="nucleotide sequence ID" value="NZ_BMGN01000001.1"/>
</dbReference>
<dbReference type="GO" id="GO:0004104">
    <property type="term" value="F:cholinesterase activity"/>
    <property type="evidence" value="ECO:0007669"/>
    <property type="project" value="InterPro"/>
</dbReference>
<dbReference type="SUPFAM" id="SSF53474">
    <property type="entry name" value="alpha/beta-Hydrolases"/>
    <property type="match status" value="1"/>
</dbReference>
<dbReference type="KEGG" id="ncb:C0V82_23760"/>
<dbReference type="PROSITE" id="PS00122">
    <property type="entry name" value="CARBOXYLESTERASE_B_1"/>
    <property type="match status" value="1"/>
</dbReference>
<keyword evidence="2 3" id="KW-0378">Hydrolase</keyword>
<feature type="signal peptide" evidence="3">
    <location>
        <begin position="1"/>
        <end position="19"/>
    </location>
</feature>
<dbReference type="ESTHER" id="9prot-a0a2k9njz8">
    <property type="family name" value="Carb_B_Bacteria"/>
</dbReference>
<keyword evidence="5" id="KW-1185">Reference proteome</keyword>
<evidence type="ECO:0000256" key="1">
    <source>
        <dbReference type="ARBA" id="ARBA00005964"/>
    </source>
</evidence>
<dbReference type="InterPro" id="IPR019819">
    <property type="entry name" value="Carboxylesterase_B_CS"/>
</dbReference>
<dbReference type="InterPro" id="IPR050309">
    <property type="entry name" value="Type-B_Carboxylest/Lipase"/>
</dbReference>
<evidence type="ECO:0000256" key="3">
    <source>
        <dbReference type="RuleBase" id="RU361235"/>
    </source>
</evidence>
<dbReference type="Gene3D" id="3.40.50.1820">
    <property type="entry name" value="alpha/beta hydrolase"/>
    <property type="match status" value="1"/>
</dbReference>
<dbReference type="AlphaFoldDB" id="A0A2K9NJZ8"/>
<dbReference type="PRINTS" id="PR00878">
    <property type="entry name" value="CHOLNESTRASE"/>
</dbReference>
<dbReference type="InterPro" id="IPR000997">
    <property type="entry name" value="Cholinesterase"/>
</dbReference>
<dbReference type="InterPro" id="IPR002018">
    <property type="entry name" value="CarbesteraseB"/>
</dbReference>
<keyword evidence="4" id="KW-0614">Plasmid</keyword>
<dbReference type="Proteomes" id="UP000234752">
    <property type="component" value="Plasmid unnamed1"/>
</dbReference>
<organism evidence="4 5">
    <name type="scientific">Niveispirillum cyanobacteriorum</name>
    <dbReference type="NCBI Taxonomy" id="1612173"/>
    <lineage>
        <taxon>Bacteria</taxon>
        <taxon>Pseudomonadati</taxon>
        <taxon>Pseudomonadota</taxon>
        <taxon>Alphaproteobacteria</taxon>
        <taxon>Rhodospirillales</taxon>
        <taxon>Azospirillaceae</taxon>
        <taxon>Niveispirillum</taxon>
    </lineage>
</organism>
<dbReference type="InterPro" id="IPR019826">
    <property type="entry name" value="Carboxylesterase_B_AS"/>
</dbReference>
<dbReference type="PANTHER" id="PTHR11559">
    <property type="entry name" value="CARBOXYLESTERASE"/>
    <property type="match status" value="1"/>
</dbReference>
<sequence length="513" mass="53909">MNARALILIALLAVPNAVAADAPLARTEAGAVRGLTADGVDRFLGIPFAAPPVGDLRWRPPAPAAAWSGERPAITYGADCAQKPFIGDDAPLATIPAEDCLFLNVWRPAGAAGKSLPVMVWIHGGGFVNGGTSPAIYDGSQMARDGVVVVSANHRLGRFGFFAHPALTAEAAGGPTVNFGFMDQIAALRWVAANIASFGGDPSNVTIFGESAGGESVNVLLTTPLAAGLFHKAIAMSGGGRNTLLPSPGFKEGEAIGTLFARNQGIEGSGPEALAALRALPAERLVGNLNLATLGGTKDYSGPVMGVQSMPDEPLALMRAGKAARVPYMVGATSDDGWHEGGSKEDVLSRFGPLREEAARIYDPNGTDTAEKVGHRVSGDAIFIEPARATARAMATLGVPVYHYRFSYVAERMRDRWPGTPHAKELPFVFDHVLPRYGSRTTSADLAMAPRLRAYWTHFAKTGVPAPAGDPAAPLFTVGQEKLIDFSNDGPVVTPDPLRARLDLTERRLDGRP</sequence>
<evidence type="ECO:0000313" key="5">
    <source>
        <dbReference type="Proteomes" id="UP000234752"/>
    </source>
</evidence>
<dbReference type="EMBL" id="CP025613">
    <property type="protein sequence ID" value="AUN33383.1"/>
    <property type="molecule type" value="Genomic_DNA"/>
</dbReference>
<protein>
    <recommendedName>
        <fullName evidence="3">Carboxylic ester hydrolase</fullName>
        <ecNumber evidence="3">3.1.1.-</ecNumber>
    </recommendedName>
</protein>
<dbReference type="InterPro" id="IPR029058">
    <property type="entry name" value="AB_hydrolase_fold"/>
</dbReference>
<dbReference type="EC" id="3.1.1.-" evidence="3"/>